<dbReference type="NCBIfam" id="TIGR00756">
    <property type="entry name" value="PPR"/>
    <property type="match status" value="3"/>
</dbReference>
<feature type="repeat" description="PPR" evidence="3">
    <location>
        <begin position="458"/>
        <end position="492"/>
    </location>
</feature>
<dbReference type="Pfam" id="PF01535">
    <property type="entry name" value="PPR"/>
    <property type="match status" value="3"/>
</dbReference>
<feature type="repeat" description="PPR" evidence="3">
    <location>
        <begin position="287"/>
        <end position="321"/>
    </location>
</feature>
<feature type="compositionally biased region" description="Basic and acidic residues" evidence="4">
    <location>
        <begin position="521"/>
        <end position="535"/>
    </location>
</feature>
<dbReference type="EMBL" id="JAAARO010000012">
    <property type="protein sequence ID" value="KAF5739022.1"/>
    <property type="molecule type" value="Genomic_DNA"/>
</dbReference>
<evidence type="ECO:0000313" key="5">
    <source>
        <dbReference type="EMBL" id="KAF5739022.1"/>
    </source>
</evidence>
<reference evidence="5 6" key="1">
    <citation type="journal article" date="2020" name="Nat. Commun.">
        <title>Genome of Tripterygium wilfordii and identification of cytochrome P450 involved in triptolide biosynthesis.</title>
        <authorList>
            <person name="Tu L."/>
            <person name="Su P."/>
            <person name="Zhang Z."/>
            <person name="Gao L."/>
            <person name="Wang J."/>
            <person name="Hu T."/>
            <person name="Zhou J."/>
            <person name="Zhang Y."/>
            <person name="Zhao Y."/>
            <person name="Liu Y."/>
            <person name="Song Y."/>
            <person name="Tong Y."/>
            <person name="Lu Y."/>
            <person name="Yang J."/>
            <person name="Xu C."/>
            <person name="Jia M."/>
            <person name="Peters R.J."/>
            <person name="Huang L."/>
            <person name="Gao W."/>
        </authorList>
    </citation>
    <scope>NUCLEOTIDE SEQUENCE [LARGE SCALE GENOMIC DNA]</scope>
    <source>
        <strain evidence="6">cv. XIE 37</strain>
        <tissue evidence="5">Leaf</tissue>
    </source>
</reference>
<dbReference type="InterPro" id="IPR050667">
    <property type="entry name" value="PPR-containing_protein"/>
</dbReference>
<evidence type="ECO:0000256" key="4">
    <source>
        <dbReference type="SAM" id="MobiDB-lite"/>
    </source>
</evidence>
<feature type="repeat" description="PPR" evidence="3">
    <location>
        <begin position="357"/>
        <end position="391"/>
    </location>
</feature>
<keyword evidence="2" id="KW-0677">Repeat</keyword>
<dbReference type="Gene3D" id="1.25.40.10">
    <property type="entry name" value="Tetratricopeptide repeat domain"/>
    <property type="match status" value="3"/>
</dbReference>
<keyword evidence="6" id="KW-1185">Reference proteome</keyword>
<dbReference type="PROSITE" id="PS51375">
    <property type="entry name" value="PPR"/>
    <property type="match status" value="5"/>
</dbReference>
<organism evidence="5 6">
    <name type="scientific">Tripterygium wilfordii</name>
    <name type="common">Thunder God vine</name>
    <dbReference type="NCBI Taxonomy" id="458696"/>
    <lineage>
        <taxon>Eukaryota</taxon>
        <taxon>Viridiplantae</taxon>
        <taxon>Streptophyta</taxon>
        <taxon>Embryophyta</taxon>
        <taxon>Tracheophyta</taxon>
        <taxon>Spermatophyta</taxon>
        <taxon>Magnoliopsida</taxon>
        <taxon>eudicotyledons</taxon>
        <taxon>Gunneridae</taxon>
        <taxon>Pentapetalae</taxon>
        <taxon>rosids</taxon>
        <taxon>fabids</taxon>
        <taxon>Celastrales</taxon>
        <taxon>Celastraceae</taxon>
        <taxon>Tripterygium</taxon>
    </lineage>
</organism>
<dbReference type="AlphaFoldDB" id="A0A7J7CY46"/>
<evidence type="ECO:0000256" key="3">
    <source>
        <dbReference type="PROSITE-ProRule" id="PRU00708"/>
    </source>
</evidence>
<protein>
    <submittedName>
        <fullName evidence="5">Pentatricopeptide repeat-containing protein</fullName>
    </submittedName>
</protein>
<name>A0A7J7CY46_TRIWF</name>
<dbReference type="InterPro" id="IPR002885">
    <property type="entry name" value="PPR_rpt"/>
</dbReference>
<gene>
    <name evidence="5" type="ORF">HS088_TW12G00218</name>
</gene>
<feature type="repeat" description="PPR" evidence="3">
    <location>
        <begin position="322"/>
        <end position="356"/>
    </location>
</feature>
<evidence type="ECO:0000256" key="1">
    <source>
        <dbReference type="ARBA" id="ARBA00007626"/>
    </source>
</evidence>
<dbReference type="Proteomes" id="UP000593562">
    <property type="component" value="Unassembled WGS sequence"/>
</dbReference>
<feature type="compositionally biased region" description="Basic residues" evidence="4">
    <location>
        <begin position="537"/>
        <end position="546"/>
    </location>
</feature>
<dbReference type="InterPro" id="IPR011990">
    <property type="entry name" value="TPR-like_helical_dom_sf"/>
</dbReference>
<comment type="caution">
    <text evidence="5">The sequence shown here is derived from an EMBL/GenBank/DDBJ whole genome shotgun (WGS) entry which is preliminary data.</text>
</comment>
<feature type="region of interest" description="Disordered" evidence="4">
    <location>
        <begin position="500"/>
        <end position="546"/>
    </location>
</feature>
<dbReference type="OrthoDB" id="185373at2759"/>
<evidence type="ECO:0000256" key="2">
    <source>
        <dbReference type="ARBA" id="ARBA00022737"/>
    </source>
</evidence>
<dbReference type="InParanoid" id="A0A7J7CY46"/>
<feature type="repeat" description="PPR" evidence="3">
    <location>
        <begin position="251"/>
        <end position="286"/>
    </location>
</feature>
<dbReference type="FunCoup" id="A0A7J7CY46">
    <property type="interactions" value="705"/>
</dbReference>
<feature type="compositionally biased region" description="Basic and acidic residues" evidence="4">
    <location>
        <begin position="500"/>
        <end position="512"/>
    </location>
</feature>
<sequence length="546" mass="63216">MALFCFTRRLQKSQFIFPFLHRFSHAPTSLRPLYSLSSAFHQTRRIPFETRPHFSALQWFSTRTFVDPFEITERIKIQACDPRAQDLLQLLKQVADFPSEAEAMVSLNESGIEANQDLIYSVIWVLREEWRIAFLAFKWGEKLSCVDDKACELMVWVLGNHGKFNVAWCLIRDLHRASLGGTRRAMLIMIDRYAAANDPGKAIRTFHIMEKFRLSPDEEAFHRLLKSLCKNGNTEEAEEFMLINKNLFPLDTEGFNIVLNGWCNISVDIVEAKRVWREMSKCCISPNATSYTYMISCFSKVGNLFDSLRLYNEMKRRGWTPGFEIYNALIYVLTRENCLKEALKILDKMKEEGLQPNSATYNSMICPLCKAKREEEARNILATMIGEQLTPTIETYHAFLEGADFEGTSKVLDLMRAAGLGPNGETFFLILGKFLESEQPDNALKLWLVMKRYEVIPDLTHYTLLVEGLAKCGLLIKAREFYSEMKSIGIPDDPKLKKILKEPARGSRDNSKRQVRKFKKDKQVNHRRANEEQSHQRQSRKKRDIN</sequence>
<dbReference type="Pfam" id="PF13041">
    <property type="entry name" value="PPR_2"/>
    <property type="match status" value="2"/>
</dbReference>
<proteinExistence type="inferred from homology"/>
<dbReference type="PANTHER" id="PTHR47939">
    <property type="entry name" value="MEMBRANE-ASSOCIATED SALT-INDUCIBLE PROTEIN-LIKE"/>
    <property type="match status" value="1"/>
</dbReference>
<accession>A0A7J7CY46</accession>
<dbReference type="PANTHER" id="PTHR47939:SF5">
    <property type="entry name" value="PENTACOTRIPEPTIDE-REPEAT REGION OF PRORP DOMAIN-CONTAINING PROTEIN"/>
    <property type="match status" value="1"/>
</dbReference>
<evidence type="ECO:0000313" key="6">
    <source>
        <dbReference type="Proteomes" id="UP000593562"/>
    </source>
</evidence>
<comment type="similarity">
    <text evidence="1">Belongs to the PPR family. P subfamily.</text>
</comment>